<evidence type="ECO:0000313" key="2">
    <source>
        <dbReference type="EMBL" id="MEN5378918.1"/>
    </source>
</evidence>
<gene>
    <name evidence="2" type="ORF">ABE541_16775</name>
</gene>
<evidence type="ECO:0000256" key="1">
    <source>
        <dbReference type="SAM" id="Phobius"/>
    </source>
</evidence>
<feature type="transmembrane region" description="Helical" evidence="1">
    <location>
        <begin position="70"/>
        <end position="92"/>
    </location>
</feature>
<name>A0ABV0BY61_9SPHI</name>
<keyword evidence="1" id="KW-0472">Membrane</keyword>
<feature type="transmembrane region" description="Helical" evidence="1">
    <location>
        <begin position="104"/>
        <end position="123"/>
    </location>
</feature>
<evidence type="ECO:0000313" key="3">
    <source>
        <dbReference type="Proteomes" id="UP001409291"/>
    </source>
</evidence>
<dbReference type="Proteomes" id="UP001409291">
    <property type="component" value="Unassembled WGS sequence"/>
</dbReference>
<dbReference type="NCBIfam" id="NF037970">
    <property type="entry name" value="vanZ_1"/>
    <property type="match status" value="1"/>
</dbReference>
<protein>
    <submittedName>
        <fullName evidence="2">VanZ family protein</fullName>
    </submittedName>
</protein>
<proteinExistence type="predicted"/>
<comment type="caution">
    <text evidence="2">The sequence shown here is derived from an EMBL/GenBank/DDBJ whole genome shotgun (WGS) entry which is preliminary data.</text>
</comment>
<feature type="transmembrane region" description="Helical" evidence="1">
    <location>
        <begin position="12"/>
        <end position="28"/>
    </location>
</feature>
<keyword evidence="3" id="KW-1185">Reference proteome</keyword>
<feature type="transmembrane region" description="Helical" evidence="1">
    <location>
        <begin position="40"/>
        <end position="58"/>
    </location>
</feature>
<keyword evidence="1" id="KW-0812">Transmembrane</keyword>
<dbReference type="EMBL" id="JBDJNQ010000008">
    <property type="protein sequence ID" value="MEN5378918.1"/>
    <property type="molecule type" value="Genomic_DNA"/>
</dbReference>
<dbReference type="RefSeq" id="WP_346581781.1">
    <property type="nucleotide sequence ID" value="NZ_JBDJNQ010000008.1"/>
</dbReference>
<sequence length="126" mass="14499">MVKIVLDYKWCFIWALVVIILCTLPSNNFEGAPSYPGMDKIIHCGLFFIFCTLMYHGVIQQFCGKAKRWWPVFIVSFMSFLFAGATELIQFLFFTSRSGDWFDLFADAIGIGMAGFAYLLTYVNRK</sequence>
<accession>A0ABV0BY61</accession>
<keyword evidence="1" id="KW-1133">Transmembrane helix</keyword>
<organism evidence="2 3">
    <name type="scientific">Sphingobacterium kitahiroshimense</name>
    <dbReference type="NCBI Taxonomy" id="470446"/>
    <lineage>
        <taxon>Bacteria</taxon>
        <taxon>Pseudomonadati</taxon>
        <taxon>Bacteroidota</taxon>
        <taxon>Sphingobacteriia</taxon>
        <taxon>Sphingobacteriales</taxon>
        <taxon>Sphingobacteriaceae</taxon>
        <taxon>Sphingobacterium</taxon>
    </lineage>
</organism>
<reference evidence="2 3" key="1">
    <citation type="submission" date="2024-04" db="EMBL/GenBank/DDBJ databases">
        <title>WGS of bacteria from Torrens River.</title>
        <authorList>
            <person name="Wyrsch E.R."/>
            <person name="Drigo B."/>
        </authorList>
    </citation>
    <scope>NUCLEOTIDE SEQUENCE [LARGE SCALE GENOMIC DNA]</scope>
    <source>
        <strain evidence="2 3">TWI391</strain>
    </source>
</reference>